<protein>
    <submittedName>
        <fullName evidence="3">Uncharacterized protein</fullName>
    </submittedName>
</protein>
<accession>A0A2H3FMS6</accession>
<reference evidence="3 5" key="3">
    <citation type="journal article" date="2017" name="Sci. Rep.">
        <title>A mobile pathogenicity chromosome in Fusarium oxysporum for infection of multiple cucurbit species.</title>
        <authorList>
            <person name="van Dam P."/>
            <person name="Fokkens L."/>
            <person name="Ayukawa Y."/>
            <person name="van der Gragt M."/>
            <person name="Ter Horst A."/>
            <person name="Brankovics B."/>
            <person name="Houterman P.M."/>
            <person name="Arie T."/>
            <person name="Rep M."/>
        </authorList>
    </citation>
    <scope>NUCLEOTIDE SEQUENCE [LARGE SCALE GENOMIC DNA]</scope>
    <source>
        <strain evidence="3 5">Forc016</strain>
    </source>
</reference>
<dbReference type="STRING" id="327505.A0A2H3FMS6"/>
<feature type="coiled-coil region" evidence="1">
    <location>
        <begin position="84"/>
        <end position="132"/>
    </location>
</feature>
<feature type="coiled-coil region" evidence="1">
    <location>
        <begin position="28"/>
        <end position="55"/>
    </location>
</feature>
<feature type="region of interest" description="Disordered" evidence="2">
    <location>
        <begin position="140"/>
        <end position="163"/>
    </location>
</feature>
<organism evidence="3 5">
    <name type="scientific">Fusarium oxysporum f. sp. radicis-cucumerinum</name>
    <dbReference type="NCBI Taxonomy" id="327505"/>
    <lineage>
        <taxon>Eukaryota</taxon>
        <taxon>Fungi</taxon>
        <taxon>Dikarya</taxon>
        <taxon>Ascomycota</taxon>
        <taxon>Pezizomycotina</taxon>
        <taxon>Sordariomycetes</taxon>
        <taxon>Hypocreomycetidae</taxon>
        <taxon>Hypocreales</taxon>
        <taxon>Nectriaceae</taxon>
        <taxon>Fusarium</taxon>
        <taxon>Fusarium oxysporum species complex</taxon>
    </lineage>
</organism>
<evidence type="ECO:0000256" key="2">
    <source>
        <dbReference type="SAM" id="MobiDB-lite"/>
    </source>
</evidence>
<dbReference type="SUPFAM" id="SSF144292">
    <property type="entry name" value="occludin/ELL-like"/>
    <property type="match status" value="1"/>
</dbReference>
<gene>
    <name evidence="4" type="ORF">AU210_016459</name>
    <name evidence="3" type="ORF">AU210_016721</name>
</gene>
<dbReference type="EMBL" id="MABQ02000021">
    <property type="protein sequence ID" value="PCD20146.1"/>
    <property type="molecule type" value="Genomic_DNA"/>
</dbReference>
<reference evidence="3" key="2">
    <citation type="submission" date="2016-06" db="EMBL/GenBank/DDBJ databases">
        <authorList>
            <person name="Kjaerup R.B."/>
            <person name="Dalgaard T.S."/>
            <person name="Juul-Madsen H.R."/>
        </authorList>
    </citation>
    <scope>NUCLEOTIDE SEQUENCE</scope>
    <source>
        <strain evidence="3">Forc016</strain>
    </source>
</reference>
<evidence type="ECO:0000313" key="4">
    <source>
        <dbReference type="EMBL" id="PCD21497.1"/>
    </source>
</evidence>
<dbReference type="Proteomes" id="UP000219602">
    <property type="component" value="Unassembled WGS sequence"/>
</dbReference>
<dbReference type="EMBL" id="MABQ02000013">
    <property type="protein sequence ID" value="PCD21497.1"/>
    <property type="molecule type" value="Genomic_DNA"/>
</dbReference>
<keyword evidence="1" id="KW-0175">Coiled coil</keyword>
<reference evidence="3 5" key="1">
    <citation type="journal article" date="2016" name="Environ. Microbiol.">
        <title>Effector profiles distinguish formae speciales of Fusarium oxysporum.</title>
        <authorList>
            <person name="van Dam P."/>
            <person name="Fokkens L."/>
            <person name="Schmidt S.M."/>
            <person name="Linmans J.H."/>
            <person name="Kistler H.C."/>
            <person name="Ma L.J."/>
            <person name="Rep M."/>
        </authorList>
    </citation>
    <scope>NUCLEOTIDE SEQUENCE [LARGE SCALE GENOMIC DNA]</scope>
    <source>
        <strain evidence="3 5">Forc016</strain>
    </source>
</reference>
<evidence type="ECO:0000313" key="3">
    <source>
        <dbReference type="EMBL" id="PCD20146.1"/>
    </source>
</evidence>
<sequence>MSSSKDVEQLRADHQKAQEKYSTSYIEYESLSAQAANFEKRLQDVQEELSQLSSSGSAAQNARGYAPDYSMGTGEYIIQKESKLRALRNEINELPNSIAHYQEEAAKALAKVTKSQEKVQKLEERLKYLNQNQMYDCDNWYPMGGPGDDEDGGAAGSSSYVTW</sequence>
<evidence type="ECO:0000256" key="1">
    <source>
        <dbReference type="SAM" id="Coils"/>
    </source>
</evidence>
<dbReference type="AlphaFoldDB" id="A0A2H3FMS6"/>
<dbReference type="Gene3D" id="1.10.287.1490">
    <property type="match status" value="1"/>
</dbReference>
<comment type="caution">
    <text evidence="3">The sequence shown here is derived from an EMBL/GenBank/DDBJ whole genome shotgun (WGS) entry which is preliminary data.</text>
</comment>
<evidence type="ECO:0000313" key="5">
    <source>
        <dbReference type="Proteomes" id="UP000219602"/>
    </source>
</evidence>
<name>A0A2H3FMS6_FUSOX</name>
<proteinExistence type="predicted"/>